<gene>
    <name evidence="5" type="ORF">UR38_C0001G0056</name>
</gene>
<proteinExistence type="inferred from homology"/>
<sequence length="140" mass="16396">MPRIDIQLINRKIKLVSEDLAILKKYKDLTLDEYLNDPEIKLIIERLLEIITGQVIDINYHILKEEYESIPTDYYNSFINIAKNKIITEEFAEEIAKSAGLRNALAHNYDKIDDELVFNSIKIAIIQIPQYLSKILEFLK</sequence>
<dbReference type="Pfam" id="PF01934">
    <property type="entry name" value="HepT-like"/>
    <property type="match status" value="1"/>
</dbReference>
<evidence type="ECO:0008006" key="7">
    <source>
        <dbReference type="Google" id="ProtNLM"/>
    </source>
</evidence>
<name>A0A0G0CAQ1_9BACT</name>
<organism evidence="5 6">
    <name type="scientific">Candidatus Woesebacteria bacterium GW2011_GWA2_33_28</name>
    <dbReference type="NCBI Taxonomy" id="1618561"/>
    <lineage>
        <taxon>Bacteria</taxon>
        <taxon>Candidatus Woeseibacteriota</taxon>
    </lineage>
</organism>
<comment type="caution">
    <text evidence="5">The sequence shown here is derived from an EMBL/GenBank/DDBJ whole genome shotgun (WGS) entry which is preliminary data.</text>
</comment>
<accession>A0A0G0CAQ1</accession>
<dbReference type="InterPro" id="IPR052379">
    <property type="entry name" value="Type_VII_TA_RNase"/>
</dbReference>
<evidence type="ECO:0000256" key="1">
    <source>
        <dbReference type="ARBA" id="ARBA00022649"/>
    </source>
</evidence>
<dbReference type="EMBL" id="LBOZ01000001">
    <property type="protein sequence ID" value="KKP48260.1"/>
    <property type="molecule type" value="Genomic_DNA"/>
</dbReference>
<dbReference type="GO" id="GO:0110001">
    <property type="term" value="C:toxin-antitoxin complex"/>
    <property type="evidence" value="ECO:0007669"/>
    <property type="project" value="InterPro"/>
</dbReference>
<dbReference type="Proteomes" id="UP000033995">
    <property type="component" value="Unassembled WGS sequence"/>
</dbReference>
<dbReference type="NCBIfam" id="NF047751">
    <property type="entry name" value="HepT_toxin"/>
    <property type="match status" value="1"/>
</dbReference>
<protein>
    <recommendedName>
        <fullName evidence="7">DUF86 domain-containing protein</fullName>
    </recommendedName>
</protein>
<dbReference type="Gene3D" id="1.20.120.580">
    <property type="entry name" value="bsu32300-like"/>
    <property type="match status" value="1"/>
</dbReference>
<evidence type="ECO:0000256" key="2">
    <source>
        <dbReference type="ARBA" id="ARBA00022722"/>
    </source>
</evidence>
<evidence type="ECO:0000256" key="3">
    <source>
        <dbReference type="ARBA" id="ARBA00022801"/>
    </source>
</evidence>
<dbReference type="GO" id="GO:0016787">
    <property type="term" value="F:hydrolase activity"/>
    <property type="evidence" value="ECO:0007669"/>
    <property type="project" value="UniProtKB-KW"/>
</dbReference>
<dbReference type="PANTHER" id="PTHR33397:SF3">
    <property type="entry name" value="MRNA NUCLEASE HEPT"/>
    <property type="match status" value="1"/>
</dbReference>
<comment type="similarity">
    <text evidence="4">Belongs to the HepT RNase toxin family.</text>
</comment>
<evidence type="ECO:0000313" key="5">
    <source>
        <dbReference type="EMBL" id="KKP48260.1"/>
    </source>
</evidence>
<dbReference type="InterPro" id="IPR008201">
    <property type="entry name" value="HepT-like"/>
</dbReference>
<evidence type="ECO:0000256" key="4">
    <source>
        <dbReference type="ARBA" id="ARBA00024207"/>
    </source>
</evidence>
<keyword evidence="2" id="KW-0540">Nuclease</keyword>
<keyword evidence="3" id="KW-0378">Hydrolase</keyword>
<dbReference type="PANTHER" id="PTHR33397">
    <property type="entry name" value="UPF0331 PROTEIN YUTE"/>
    <property type="match status" value="1"/>
</dbReference>
<dbReference type="InterPro" id="IPR037038">
    <property type="entry name" value="HepT-like_sf"/>
</dbReference>
<dbReference type="GO" id="GO:0004540">
    <property type="term" value="F:RNA nuclease activity"/>
    <property type="evidence" value="ECO:0007669"/>
    <property type="project" value="InterPro"/>
</dbReference>
<reference evidence="5 6" key="1">
    <citation type="journal article" date="2015" name="Nature">
        <title>rRNA introns, odd ribosomes, and small enigmatic genomes across a large radiation of phyla.</title>
        <authorList>
            <person name="Brown C.T."/>
            <person name="Hug L.A."/>
            <person name="Thomas B.C."/>
            <person name="Sharon I."/>
            <person name="Castelle C.J."/>
            <person name="Singh A."/>
            <person name="Wilkins M.J."/>
            <person name="Williams K.H."/>
            <person name="Banfield J.F."/>
        </authorList>
    </citation>
    <scope>NUCLEOTIDE SEQUENCE [LARGE SCALE GENOMIC DNA]</scope>
</reference>
<dbReference type="AlphaFoldDB" id="A0A0G0CAQ1"/>
<evidence type="ECO:0000313" key="6">
    <source>
        <dbReference type="Proteomes" id="UP000033995"/>
    </source>
</evidence>
<keyword evidence="1" id="KW-1277">Toxin-antitoxin system</keyword>